<keyword evidence="2" id="KW-1185">Reference proteome</keyword>
<name>A0ABX1K116_9CELL</name>
<evidence type="ECO:0000313" key="1">
    <source>
        <dbReference type="EMBL" id="NKY39675.1"/>
    </source>
</evidence>
<evidence type="ECO:0000313" key="2">
    <source>
        <dbReference type="Proteomes" id="UP000777774"/>
    </source>
</evidence>
<gene>
    <name evidence="1" type="ORF">HGA02_09075</name>
</gene>
<protein>
    <submittedName>
        <fullName evidence="1">Transcriptional regulator</fullName>
    </submittedName>
</protein>
<sequence>VLAEAVAAARRDGTAVEDALATTAREMGRRLVERADVDAAVPDREAVARVLARHGYEPRAADGEVLLTSCPFERLAADVPDVVCVMNRDLVDGVLDAVCPGGLEARLDPGVGRCCVVVGEP</sequence>
<proteinExistence type="predicted"/>
<accession>A0ABX1K116</accession>
<comment type="caution">
    <text evidence="1">The sequence shown here is derived from an EMBL/GenBank/DDBJ whole genome shotgun (WGS) entry which is preliminary data.</text>
</comment>
<dbReference type="EMBL" id="JAAXOY010000190">
    <property type="protein sequence ID" value="NKY39675.1"/>
    <property type="molecule type" value="Genomic_DNA"/>
</dbReference>
<organism evidence="1 2">
    <name type="scientific">Cellulomonas septica</name>
    <dbReference type="NCBI Taxonomy" id="285080"/>
    <lineage>
        <taxon>Bacteria</taxon>
        <taxon>Bacillati</taxon>
        <taxon>Actinomycetota</taxon>
        <taxon>Actinomycetes</taxon>
        <taxon>Micrococcales</taxon>
        <taxon>Cellulomonadaceae</taxon>
        <taxon>Cellulomonas</taxon>
    </lineage>
</organism>
<reference evidence="1 2" key="1">
    <citation type="submission" date="2020-04" db="EMBL/GenBank/DDBJ databases">
        <title>MicrobeNet Type strains.</title>
        <authorList>
            <person name="Nicholson A.C."/>
        </authorList>
    </citation>
    <scope>NUCLEOTIDE SEQUENCE [LARGE SCALE GENOMIC DNA]</scope>
    <source>
        <strain evidence="1 2">ATCC BAA-787</strain>
    </source>
</reference>
<feature type="non-terminal residue" evidence="1">
    <location>
        <position position="1"/>
    </location>
</feature>
<dbReference type="Proteomes" id="UP000777774">
    <property type="component" value="Unassembled WGS sequence"/>
</dbReference>